<dbReference type="GO" id="GO:0006281">
    <property type="term" value="P:DNA repair"/>
    <property type="evidence" value="ECO:0007669"/>
    <property type="project" value="TreeGrafter"/>
</dbReference>
<dbReference type="SUPFAM" id="SSF56784">
    <property type="entry name" value="HAD-like"/>
    <property type="match status" value="1"/>
</dbReference>
<dbReference type="Gene3D" id="1.10.150.240">
    <property type="entry name" value="Putative phosphatase, domain 2"/>
    <property type="match status" value="1"/>
</dbReference>
<dbReference type="PANTHER" id="PTHR43434">
    <property type="entry name" value="PHOSPHOGLYCOLATE PHOSPHATASE"/>
    <property type="match status" value="1"/>
</dbReference>
<dbReference type="GO" id="GO:0008967">
    <property type="term" value="F:phosphoglycolate phosphatase activity"/>
    <property type="evidence" value="ECO:0007669"/>
    <property type="project" value="TreeGrafter"/>
</dbReference>
<dbReference type="EMBL" id="BARW01024601">
    <property type="protein sequence ID" value="GAI93783.1"/>
    <property type="molecule type" value="Genomic_DNA"/>
</dbReference>
<dbReference type="InterPro" id="IPR036412">
    <property type="entry name" value="HAD-like_sf"/>
</dbReference>
<accession>X1SLE8</accession>
<dbReference type="InterPro" id="IPR023214">
    <property type="entry name" value="HAD_sf"/>
</dbReference>
<evidence type="ECO:0008006" key="2">
    <source>
        <dbReference type="Google" id="ProtNLM"/>
    </source>
</evidence>
<dbReference type="Gene3D" id="3.40.50.1000">
    <property type="entry name" value="HAD superfamily/HAD-like"/>
    <property type="match status" value="1"/>
</dbReference>
<dbReference type="InterPro" id="IPR023198">
    <property type="entry name" value="PGP-like_dom2"/>
</dbReference>
<dbReference type="AlphaFoldDB" id="X1SLE8"/>
<evidence type="ECO:0000313" key="1">
    <source>
        <dbReference type="EMBL" id="GAI93783.1"/>
    </source>
</evidence>
<dbReference type="InterPro" id="IPR050155">
    <property type="entry name" value="HAD-like_hydrolase_sf"/>
</dbReference>
<reference evidence="1" key="1">
    <citation type="journal article" date="2014" name="Front. Microbiol.">
        <title>High frequency of phylogenetically diverse reductive dehalogenase-homologous genes in deep subseafloor sedimentary metagenomes.</title>
        <authorList>
            <person name="Kawai M."/>
            <person name="Futagami T."/>
            <person name="Toyoda A."/>
            <person name="Takaki Y."/>
            <person name="Nishi S."/>
            <person name="Hori S."/>
            <person name="Arai W."/>
            <person name="Tsubouchi T."/>
            <person name="Morono Y."/>
            <person name="Uchiyama I."/>
            <person name="Ito T."/>
            <person name="Fujiyama A."/>
            <person name="Inagaki F."/>
            <person name="Takami H."/>
        </authorList>
    </citation>
    <scope>NUCLEOTIDE SEQUENCE</scope>
    <source>
        <strain evidence="1">Expedition CK06-06</strain>
    </source>
</reference>
<gene>
    <name evidence="1" type="ORF">S12H4_40526</name>
</gene>
<proteinExistence type="predicted"/>
<comment type="caution">
    <text evidence="1">The sequence shown here is derived from an EMBL/GenBank/DDBJ whole genome shotgun (WGS) entry which is preliminary data.</text>
</comment>
<organism evidence="1">
    <name type="scientific">marine sediment metagenome</name>
    <dbReference type="NCBI Taxonomy" id="412755"/>
    <lineage>
        <taxon>unclassified sequences</taxon>
        <taxon>metagenomes</taxon>
        <taxon>ecological metagenomes</taxon>
    </lineage>
</organism>
<sequence length="98" mass="12077">MNNFKGILFDLDGTLIETMEEHFEAWKAIFKEFNIEVKSEEYYPLEGMQLQELAKRLFEINNFDPPDLQKIVKKKDEYYLERYRFKLYPGVKRFYYIK</sequence>
<dbReference type="InterPro" id="IPR041492">
    <property type="entry name" value="HAD_2"/>
</dbReference>
<protein>
    <recommendedName>
        <fullName evidence="2">HAD family phosphatase</fullName>
    </recommendedName>
</protein>
<name>X1SLE8_9ZZZZ</name>
<dbReference type="Pfam" id="PF13419">
    <property type="entry name" value="HAD_2"/>
    <property type="match status" value="1"/>
</dbReference>
<dbReference type="PANTHER" id="PTHR43434:SF1">
    <property type="entry name" value="PHOSPHOGLYCOLATE PHOSPHATASE"/>
    <property type="match status" value="1"/>
</dbReference>